<evidence type="ECO:0000256" key="15">
    <source>
        <dbReference type="ARBA" id="ARBA00023136"/>
    </source>
</evidence>
<dbReference type="OrthoDB" id="9809280at2"/>
<sequence>MAYMTDRKRAEGLGSAKSGTDHFWSMTKSSIGLLILVPLFIFTFGSALGSGYEQVVAYYSQPFPAIVAALTITVGWVHFKSGAQTMIEDYSHGLTRHLLIAGVTCISYAAIAAGLFALVRLAI</sequence>
<dbReference type="RefSeq" id="WP_073128725.1">
    <property type="nucleotide sequence ID" value="NZ_FOCM01000001.1"/>
</dbReference>
<dbReference type="GO" id="GO:0006099">
    <property type="term" value="P:tricarboxylic acid cycle"/>
    <property type="evidence" value="ECO:0007669"/>
    <property type="project" value="UniProtKB-UniPathway"/>
</dbReference>
<dbReference type="Pfam" id="PF01127">
    <property type="entry name" value="Sdh_cyt"/>
    <property type="match status" value="1"/>
</dbReference>
<evidence type="ECO:0000313" key="17">
    <source>
        <dbReference type="EMBL" id="SEM74112.1"/>
    </source>
</evidence>
<evidence type="ECO:0000256" key="11">
    <source>
        <dbReference type="ARBA" id="ARBA00022723"/>
    </source>
</evidence>
<keyword evidence="9" id="KW-0349">Heme</keyword>
<organism evidence="17 18">
    <name type="scientific">Palleronia pelagia</name>
    <dbReference type="NCBI Taxonomy" id="387096"/>
    <lineage>
        <taxon>Bacteria</taxon>
        <taxon>Pseudomonadati</taxon>
        <taxon>Pseudomonadota</taxon>
        <taxon>Alphaproteobacteria</taxon>
        <taxon>Rhodobacterales</taxon>
        <taxon>Roseobacteraceae</taxon>
        <taxon>Palleronia</taxon>
    </lineage>
</organism>
<keyword evidence="10 16" id="KW-0812">Transmembrane</keyword>
<evidence type="ECO:0000256" key="2">
    <source>
        <dbReference type="ARBA" id="ARBA00004050"/>
    </source>
</evidence>
<dbReference type="InterPro" id="IPR014312">
    <property type="entry name" value="Succ_DH_anchor"/>
</dbReference>
<comment type="pathway">
    <text evidence="4">Carbohydrate metabolism; tricarboxylic acid cycle.</text>
</comment>
<evidence type="ECO:0000313" key="18">
    <source>
        <dbReference type="Proteomes" id="UP000199372"/>
    </source>
</evidence>
<comment type="subcellular location">
    <subcellularLocation>
        <location evidence="3">Membrane</location>
        <topology evidence="3">Multi-pass membrane protein</topology>
    </subcellularLocation>
</comment>
<dbReference type="GO" id="GO:0046872">
    <property type="term" value="F:metal ion binding"/>
    <property type="evidence" value="ECO:0007669"/>
    <property type="project" value="UniProtKB-KW"/>
</dbReference>
<keyword evidence="7" id="KW-0813">Transport</keyword>
<keyword evidence="14" id="KW-0408">Iron</keyword>
<dbReference type="SUPFAM" id="SSF81343">
    <property type="entry name" value="Fumarate reductase respiratory complex transmembrane subunits"/>
    <property type="match status" value="1"/>
</dbReference>
<evidence type="ECO:0000256" key="14">
    <source>
        <dbReference type="ARBA" id="ARBA00023004"/>
    </source>
</evidence>
<keyword evidence="8" id="KW-0816">Tricarboxylic acid cycle</keyword>
<evidence type="ECO:0000256" key="3">
    <source>
        <dbReference type="ARBA" id="ARBA00004141"/>
    </source>
</evidence>
<evidence type="ECO:0000256" key="9">
    <source>
        <dbReference type="ARBA" id="ARBA00022617"/>
    </source>
</evidence>
<dbReference type="EMBL" id="FOCM01000001">
    <property type="protein sequence ID" value="SEM74112.1"/>
    <property type="molecule type" value="Genomic_DNA"/>
</dbReference>
<dbReference type="Gene3D" id="1.20.1300.10">
    <property type="entry name" value="Fumarate reductase/succinate dehydrogenase, transmembrane subunit"/>
    <property type="match status" value="1"/>
</dbReference>
<evidence type="ECO:0000256" key="16">
    <source>
        <dbReference type="SAM" id="Phobius"/>
    </source>
</evidence>
<accession>A0A1H8ATN1</accession>
<dbReference type="GO" id="GO:0016020">
    <property type="term" value="C:membrane"/>
    <property type="evidence" value="ECO:0007669"/>
    <property type="project" value="UniProtKB-SubCell"/>
</dbReference>
<evidence type="ECO:0000256" key="5">
    <source>
        <dbReference type="ARBA" id="ARBA00011558"/>
    </source>
</evidence>
<keyword evidence="11" id="KW-0479">Metal-binding</keyword>
<keyword evidence="15 16" id="KW-0472">Membrane</keyword>
<dbReference type="AlphaFoldDB" id="A0A1H8ATN1"/>
<comment type="function">
    <text evidence="2">Membrane-anchoring subunit of succinate dehydrogenase (SDH).</text>
</comment>
<evidence type="ECO:0000256" key="10">
    <source>
        <dbReference type="ARBA" id="ARBA00022692"/>
    </source>
</evidence>
<evidence type="ECO:0000256" key="6">
    <source>
        <dbReference type="ARBA" id="ARBA00019425"/>
    </source>
</evidence>
<keyword evidence="18" id="KW-1185">Reference proteome</keyword>
<comment type="cofactor">
    <cofactor evidence="1">
        <name>heme</name>
        <dbReference type="ChEBI" id="CHEBI:30413"/>
    </cofactor>
</comment>
<dbReference type="NCBIfam" id="TIGR02968">
    <property type="entry name" value="succ_dehyd_anc"/>
    <property type="match status" value="1"/>
</dbReference>
<evidence type="ECO:0000256" key="12">
    <source>
        <dbReference type="ARBA" id="ARBA00022982"/>
    </source>
</evidence>
<keyword evidence="12" id="KW-0249">Electron transport</keyword>
<comment type="subunit">
    <text evidence="5">Part of an enzyme complex containing four subunits: a flavoprotein, an iron-sulfur protein, plus two membrane-anchoring proteins, SdhC and SdhD.</text>
</comment>
<feature type="transmembrane region" description="Helical" evidence="16">
    <location>
        <begin position="58"/>
        <end position="77"/>
    </location>
</feature>
<evidence type="ECO:0000256" key="8">
    <source>
        <dbReference type="ARBA" id="ARBA00022532"/>
    </source>
</evidence>
<dbReference type="UniPathway" id="UPA00223"/>
<dbReference type="CDD" id="cd03495">
    <property type="entry name" value="SQR_TypeC_SdhD_like"/>
    <property type="match status" value="1"/>
</dbReference>
<keyword evidence="13 16" id="KW-1133">Transmembrane helix</keyword>
<dbReference type="Proteomes" id="UP000199372">
    <property type="component" value="Unassembled WGS sequence"/>
</dbReference>
<proteinExistence type="predicted"/>
<reference evidence="18" key="1">
    <citation type="submission" date="2016-10" db="EMBL/GenBank/DDBJ databases">
        <authorList>
            <person name="Varghese N."/>
            <person name="Submissions S."/>
        </authorList>
    </citation>
    <scope>NUCLEOTIDE SEQUENCE [LARGE SCALE GENOMIC DNA]</scope>
    <source>
        <strain evidence="18">DSM 26893</strain>
    </source>
</reference>
<evidence type="ECO:0000256" key="7">
    <source>
        <dbReference type="ARBA" id="ARBA00022448"/>
    </source>
</evidence>
<dbReference type="GO" id="GO:0020037">
    <property type="term" value="F:heme binding"/>
    <property type="evidence" value="ECO:0007669"/>
    <property type="project" value="InterPro"/>
</dbReference>
<feature type="transmembrane region" description="Helical" evidence="16">
    <location>
        <begin position="98"/>
        <end position="119"/>
    </location>
</feature>
<evidence type="ECO:0000256" key="13">
    <source>
        <dbReference type="ARBA" id="ARBA00022989"/>
    </source>
</evidence>
<feature type="transmembrane region" description="Helical" evidence="16">
    <location>
        <begin position="31"/>
        <end position="52"/>
    </location>
</feature>
<gene>
    <name evidence="17" type="ORF">SAMN04488011_101306</name>
</gene>
<protein>
    <recommendedName>
        <fullName evidence="6">Succinate dehydrogenase hydrophobic membrane anchor subunit</fullName>
    </recommendedName>
</protein>
<evidence type="ECO:0000256" key="4">
    <source>
        <dbReference type="ARBA" id="ARBA00005163"/>
    </source>
</evidence>
<dbReference type="InterPro" id="IPR000701">
    <property type="entry name" value="SuccDH_FuR_B_TM-su"/>
</dbReference>
<evidence type="ECO:0000256" key="1">
    <source>
        <dbReference type="ARBA" id="ARBA00001971"/>
    </source>
</evidence>
<name>A0A1H8ATN1_9RHOB</name>
<dbReference type="InterPro" id="IPR034804">
    <property type="entry name" value="SQR/QFR_C/D"/>
</dbReference>